<proteinExistence type="predicted"/>
<keyword evidence="3" id="KW-1133">Transmembrane helix</keyword>
<keyword evidence="6" id="KW-1185">Reference proteome</keyword>
<dbReference type="Gene3D" id="3.10.100.10">
    <property type="entry name" value="Mannose-Binding Protein A, subunit A"/>
    <property type="match status" value="2"/>
</dbReference>
<dbReference type="InterPro" id="IPR001304">
    <property type="entry name" value="C-type_lectin-like"/>
</dbReference>
<name>A0AAD9NE83_9ANNE</name>
<feature type="compositionally biased region" description="Polar residues" evidence="2">
    <location>
        <begin position="441"/>
        <end position="467"/>
    </location>
</feature>
<evidence type="ECO:0000313" key="5">
    <source>
        <dbReference type="EMBL" id="KAK2163974.1"/>
    </source>
</evidence>
<feature type="compositionally biased region" description="Basic and acidic residues" evidence="2">
    <location>
        <begin position="492"/>
        <end position="503"/>
    </location>
</feature>
<dbReference type="Pfam" id="PF00059">
    <property type="entry name" value="Lectin_C"/>
    <property type="match status" value="1"/>
</dbReference>
<dbReference type="CDD" id="cd00037">
    <property type="entry name" value="CLECT"/>
    <property type="match status" value="2"/>
</dbReference>
<gene>
    <name evidence="5" type="ORF">LSH36_71g03037</name>
</gene>
<dbReference type="EMBL" id="JAODUP010000071">
    <property type="protein sequence ID" value="KAK2163974.1"/>
    <property type="molecule type" value="Genomic_DNA"/>
</dbReference>
<dbReference type="Proteomes" id="UP001208570">
    <property type="component" value="Unassembled WGS sequence"/>
</dbReference>
<comment type="caution">
    <text evidence="5">The sequence shown here is derived from an EMBL/GenBank/DDBJ whole genome shotgun (WGS) entry which is preliminary data.</text>
</comment>
<dbReference type="InterPro" id="IPR016186">
    <property type="entry name" value="C-type_lectin-like/link_sf"/>
</dbReference>
<keyword evidence="3" id="KW-0812">Transmembrane</keyword>
<feature type="compositionally biased region" description="Polar residues" evidence="2">
    <location>
        <begin position="478"/>
        <end position="491"/>
    </location>
</feature>
<feature type="transmembrane region" description="Helical" evidence="3">
    <location>
        <begin position="559"/>
        <end position="582"/>
    </location>
</feature>
<feature type="region of interest" description="Disordered" evidence="2">
    <location>
        <begin position="441"/>
        <end position="503"/>
    </location>
</feature>
<reference evidence="5" key="1">
    <citation type="journal article" date="2023" name="Mol. Biol. Evol.">
        <title>Third-Generation Sequencing Reveals the Adaptive Role of the Epigenome in Three Deep-Sea Polychaetes.</title>
        <authorList>
            <person name="Perez M."/>
            <person name="Aroh O."/>
            <person name="Sun Y."/>
            <person name="Lan Y."/>
            <person name="Juniper S.K."/>
            <person name="Young C.R."/>
            <person name="Angers B."/>
            <person name="Qian P.Y."/>
        </authorList>
    </citation>
    <scope>NUCLEOTIDE SEQUENCE</scope>
    <source>
        <strain evidence="5">P08H-3</strain>
    </source>
</reference>
<dbReference type="SUPFAM" id="SSF56436">
    <property type="entry name" value="C-type lectin-like"/>
    <property type="match status" value="2"/>
</dbReference>
<feature type="region of interest" description="Disordered" evidence="2">
    <location>
        <begin position="520"/>
        <end position="544"/>
    </location>
</feature>
<dbReference type="PROSITE" id="PS00615">
    <property type="entry name" value="C_TYPE_LECTIN_1"/>
    <property type="match status" value="1"/>
</dbReference>
<feature type="domain" description="C-type lectin" evidence="4">
    <location>
        <begin position="183"/>
        <end position="297"/>
    </location>
</feature>
<evidence type="ECO:0000256" key="3">
    <source>
        <dbReference type="SAM" id="Phobius"/>
    </source>
</evidence>
<organism evidence="5 6">
    <name type="scientific">Paralvinella palmiformis</name>
    <dbReference type="NCBI Taxonomy" id="53620"/>
    <lineage>
        <taxon>Eukaryota</taxon>
        <taxon>Metazoa</taxon>
        <taxon>Spiralia</taxon>
        <taxon>Lophotrochozoa</taxon>
        <taxon>Annelida</taxon>
        <taxon>Polychaeta</taxon>
        <taxon>Sedentaria</taxon>
        <taxon>Canalipalpata</taxon>
        <taxon>Terebellida</taxon>
        <taxon>Terebelliformia</taxon>
        <taxon>Alvinellidae</taxon>
        <taxon>Paralvinella</taxon>
    </lineage>
</organism>
<evidence type="ECO:0000259" key="4">
    <source>
        <dbReference type="PROSITE" id="PS50041"/>
    </source>
</evidence>
<keyword evidence="1" id="KW-1015">Disulfide bond</keyword>
<protein>
    <recommendedName>
        <fullName evidence="4">C-type lectin domain-containing protein</fullName>
    </recommendedName>
</protein>
<dbReference type="SMART" id="SM00034">
    <property type="entry name" value="CLECT"/>
    <property type="match status" value="2"/>
</dbReference>
<dbReference type="PROSITE" id="PS50041">
    <property type="entry name" value="C_TYPE_LECTIN_2"/>
    <property type="match status" value="1"/>
</dbReference>
<dbReference type="AlphaFoldDB" id="A0AAD9NE83"/>
<keyword evidence="3" id="KW-0472">Membrane</keyword>
<accession>A0AAD9NE83</accession>
<dbReference type="PANTHER" id="PTHR45784">
    <property type="entry name" value="C-TYPE LECTIN DOMAIN FAMILY 20 MEMBER A-RELATED"/>
    <property type="match status" value="1"/>
</dbReference>
<dbReference type="InterPro" id="IPR016187">
    <property type="entry name" value="CTDL_fold"/>
</dbReference>
<dbReference type="InterPro" id="IPR018378">
    <property type="entry name" value="C-type_lectin_CS"/>
</dbReference>
<dbReference type="PANTHER" id="PTHR45784:SF5">
    <property type="entry name" value="C-TYPE LECTIN DOMAIN FAMILY 20 MEMBER A-RELATED"/>
    <property type="match status" value="1"/>
</dbReference>
<evidence type="ECO:0000256" key="2">
    <source>
        <dbReference type="SAM" id="MobiDB-lite"/>
    </source>
</evidence>
<evidence type="ECO:0000256" key="1">
    <source>
        <dbReference type="ARBA" id="ARBA00023157"/>
    </source>
</evidence>
<sequence>MYLPQKIRSATVLAVVLMMGSIINVSASTVQRLATYCQEASNVDKRCFHLYNKRELASWLEAYELCLERGESLATVPDAETQAIVARFSSVTLSGPGQPHAWIAGRRSEDNRWRTLDEIPFLGPVHDDNYYRNGSCAIYHPLNKSFYVHSCRQDTADLNMFVCQYSSNRGCLEASALLLPPICYTLMAPTLEAPIRTWNGAKQHCQSLYPEGTLAYSYIYPESEVIDYISQTLLQSGHSNVSVWIGIRRHPWVWVTESSEIPFTYTHWWSQEGASVDERCAHLDLRQDGAWADKACSVLSQYFVCEQVTPKQELDIVATTISSFNTTNSTTSTRTIAIITKTTKVPTEPNGTTPSTIFSSVTASSVPTTTTTTLDEAHDTTTPTATSNITTATRDEAHDTTTPTITSTTTAVLATTPTTTTTTAATTTTTIITITSPFAYSNTAPTTESKAVRSSESTIKPNTTKRATASPPIKRDTTTSTRESGTQIKSNTHTEGDLNHSDRGMTSTIRYGTDNSSISSGLAVSSDTDIDVSTSPGTKTRRNGSFAGKTSLTSKNIELIFIIIVVTIGAVVITLVIGANVWDTKRAKRKKTKDIYFGPEDNSSGESKFNAAFCVENGITTGDKSTISHINIGRINTMALKGNSVLLRDHETASLAINPAYSSFSEQDPEENFKCPDVISGGLSVGCNKDENTRASGSSNSNSLIQSLHHSDVSYGGHMEFKDSCASKAIQD</sequence>
<evidence type="ECO:0000313" key="6">
    <source>
        <dbReference type="Proteomes" id="UP001208570"/>
    </source>
</evidence>
<feature type="compositionally biased region" description="Low complexity" evidence="2">
    <location>
        <begin position="524"/>
        <end position="535"/>
    </location>
</feature>